<dbReference type="InterPro" id="IPR011435">
    <property type="entry name" value="UmpAB"/>
</dbReference>
<organism evidence="2 3">
    <name type="scientific">Alkalibaculum bacchi</name>
    <dbReference type="NCBI Taxonomy" id="645887"/>
    <lineage>
        <taxon>Bacteria</taxon>
        <taxon>Bacillati</taxon>
        <taxon>Bacillota</taxon>
        <taxon>Clostridia</taxon>
        <taxon>Eubacteriales</taxon>
        <taxon>Eubacteriaceae</taxon>
        <taxon>Alkalibaculum</taxon>
    </lineage>
</organism>
<feature type="transmembrane region" description="Helical" evidence="1">
    <location>
        <begin position="464"/>
        <end position="486"/>
    </location>
</feature>
<evidence type="ECO:0000256" key="1">
    <source>
        <dbReference type="SAM" id="Phobius"/>
    </source>
</evidence>
<feature type="transmembrane region" description="Helical" evidence="1">
    <location>
        <begin position="37"/>
        <end position="60"/>
    </location>
</feature>
<feature type="transmembrane region" description="Helical" evidence="1">
    <location>
        <begin position="209"/>
        <end position="231"/>
    </location>
</feature>
<evidence type="ECO:0000313" key="2">
    <source>
        <dbReference type="EMBL" id="RBP65941.1"/>
    </source>
</evidence>
<name>A0A366I9B9_9FIRM</name>
<accession>A0A366I9B9</accession>
<feature type="transmembrane region" description="Helical" evidence="1">
    <location>
        <begin position="178"/>
        <end position="197"/>
    </location>
</feature>
<feature type="transmembrane region" description="Helical" evidence="1">
    <location>
        <begin position="267"/>
        <end position="284"/>
    </location>
</feature>
<evidence type="ECO:0000313" key="3">
    <source>
        <dbReference type="Proteomes" id="UP000253490"/>
    </source>
</evidence>
<keyword evidence="1" id="KW-0812">Transmembrane</keyword>
<feature type="transmembrane region" description="Helical" evidence="1">
    <location>
        <begin position="336"/>
        <end position="355"/>
    </location>
</feature>
<feature type="transmembrane region" description="Helical" evidence="1">
    <location>
        <begin position="296"/>
        <end position="316"/>
    </location>
</feature>
<keyword evidence="3" id="KW-1185">Reference proteome</keyword>
<feature type="transmembrane region" description="Helical" evidence="1">
    <location>
        <begin position="151"/>
        <end position="172"/>
    </location>
</feature>
<dbReference type="Pfam" id="PF07556">
    <property type="entry name" value="DUF1538"/>
    <property type="match status" value="2"/>
</dbReference>
<dbReference type="EMBL" id="QNRX01000006">
    <property type="protein sequence ID" value="RBP65941.1"/>
    <property type="molecule type" value="Genomic_DNA"/>
</dbReference>
<protein>
    <submittedName>
        <fullName evidence="2">Uncharacterized protein DUF1538</fullName>
    </submittedName>
</protein>
<reference evidence="2 3" key="1">
    <citation type="submission" date="2018-06" db="EMBL/GenBank/DDBJ databases">
        <title>Genomic Encyclopedia of Type Strains, Phase IV (KMG-IV): sequencing the most valuable type-strain genomes for metagenomic binning, comparative biology and taxonomic classification.</title>
        <authorList>
            <person name="Goeker M."/>
        </authorList>
    </citation>
    <scope>NUCLEOTIDE SEQUENCE [LARGE SCALE GENOMIC DNA]</scope>
    <source>
        <strain evidence="2 3">DSM 22112</strain>
    </source>
</reference>
<feature type="transmembrane region" description="Helical" evidence="1">
    <location>
        <begin position="118"/>
        <end position="139"/>
    </location>
</feature>
<feature type="transmembrane region" description="Helical" evidence="1">
    <location>
        <begin position="12"/>
        <end position="31"/>
    </location>
</feature>
<feature type="transmembrane region" description="Helical" evidence="1">
    <location>
        <begin position="402"/>
        <end position="420"/>
    </location>
</feature>
<dbReference type="Proteomes" id="UP000253490">
    <property type="component" value="Unassembled WGS sequence"/>
</dbReference>
<feature type="transmembrane region" description="Helical" evidence="1">
    <location>
        <begin position="375"/>
        <end position="396"/>
    </location>
</feature>
<keyword evidence="1" id="KW-1133">Transmembrane helix</keyword>
<proteinExistence type="predicted"/>
<gene>
    <name evidence="2" type="ORF">DES36_10651</name>
</gene>
<sequence length="497" mass="53018">MSINILYEKFKEVSFTVLPVTILVVILNFTITPIDHILMYRFLLGALLIIIGMSIFLVGTDIGISPLGSLLGSTVTKTNKTAIVIFSGILLGFIISVAEPDLHILAGQVQDATGGATSKINIVMIVSIGVALLLSTGLFRIIRNLKLNRLLTIIYGVIFILTLFTSPEFLAISFDASGATTGALTVPFMLALGLGVSSLKAGKNSEDDSFGLVGVTSTGAILSVMIFRFFAKSKDSTIEASTIVAKEINSSIFRPFLEQIPHMVKEMFIALLPLVIIFLIFNAISFRLSKKKFGKIVKGFAYTYIGLILFQTGVNAGFMEVGKVVGHSIASLDNDLIVIAIGFILGLVVILAEPAVHVLTEQIEDVTSGSIKRKVILFTLSIGVAFAVSLSMVRIVVPGLQLWHFLLPGYLISIFLSYKVPSLFVGIAFDSGGVASGPMTATFVLAFAQGAAEAIDGANVLVDGFGVIAMVAMTPLIALQILGLIYKIKSVKKDVDG</sequence>
<feature type="transmembrane region" description="Helical" evidence="1">
    <location>
        <begin position="432"/>
        <end position="452"/>
    </location>
</feature>
<keyword evidence="1" id="KW-0472">Membrane</keyword>
<feature type="transmembrane region" description="Helical" evidence="1">
    <location>
        <begin position="81"/>
        <end position="98"/>
    </location>
</feature>
<comment type="caution">
    <text evidence="2">The sequence shown here is derived from an EMBL/GenBank/DDBJ whole genome shotgun (WGS) entry which is preliminary data.</text>
</comment>
<dbReference type="AlphaFoldDB" id="A0A366I9B9"/>